<reference evidence="2" key="2">
    <citation type="submission" date="2020-11" db="EMBL/GenBank/DDBJ databases">
        <authorList>
            <person name="McCartney M.A."/>
            <person name="Auch B."/>
            <person name="Kono T."/>
            <person name="Mallez S."/>
            <person name="Becker A."/>
            <person name="Gohl D.M."/>
            <person name="Silverstein K.A.T."/>
            <person name="Koren S."/>
            <person name="Bechman K.B."/>
            <person name="Herman A."/>
            <person name="Abrahante J.E."/>
            <person name="Garbe J."/>
        </authorList>
    </citation>
    <scope>NUCLEOTIDE SEQUENCE</scope>
    <source>
        <strain evidence="2">Duluth1</strain>
        <tissue evidence="2">Whole animal</tissue>
    </source>
</reference>
<organism evidence="2 3">
    <name type="scientific">Dreissena polymorpha</name>
    <name type="common">Zebra mussel</name>
    <name type="synonym">Mytilus polymorpha</name>
    <dbReference type="NCBI Taxonomy" id="45954"/>
    <lineage>
        <taxon>Eukaryota</taxon>
        <taxon>Metazoa</taxon>
        <taxon>Spiralia</taxon>
        <taxon>Lophotrochozoa</taxon>
        <taxon>Mollusca</taxon>
        <taxon>Bivalvia</taxon>
        <taxon>Autobranchia</taxon>
        <taxon>Heteroconchia</taxon>
        <taxon>Euheterodonta</taxon>
        <taxon>Imparidentia</taxon>
        <taxon>Neoheterodontei</taxon>
        <taxon>Myida</taxon>
        <taxon>Dreissenoidea</taxon>
        <taxon>Dreissenidae</taxon>
        <taxon>Dreissena</taxon>
    </lineage>
</organism>
<sequence length="310" mass="35037">MARLIFFYRQPDMEFHFADRARKSSSPSPSRFANASRPARAVMIRRFFLTRSHYFPVPPRFKPVNILAESRAPVVAGNAQRNSTGTHRGYTGIRPRQSYDNAPVRSHGECGWRPGRAPVYRCTVAIPGLCRHSPGLYQSNTGDKGLDSGAVPVVPWLLPLVLVSSRSSPGSSRLITHRGSFGIIKAILNESRDRIDQEEMTKLHEYDIESFSSHLDSIDEHIKFTSEQEEDARSNSAIYEHCSHTGHKIDPNNTKILASEDSHIKRRVKEAINIKQRRPSLNRDEGLELPPVYNSLLVSRDHPTSRDSFN</sequence>
<dbReference type="EMBL" id="JAIWYP010000008">
    <property type="protein sequence ID" value="KAH3785338.1"/>
    <property type="molecule type" value="Genomic_DNA"/>
</dbReference>
<dbReference type="Proteomes" id="UP000828390">
    <property type="component" value="Unassembled WGS sequence"/>
</dbReference>
<evidence type="ECO:0000313" key="2">
    <source>
        <dbReference type="EMBL" id="KAH3785338.1"/>
    </source>
</evidence>
<evidence type="ECO:0000313" key="3">
    <source>
        <dbReference type="Proteomes" id="UP000828390"/>
    </source>
</evidence>
<reference evidence="2" key="1">
    <citation type="journal article" date="2019" name="bioRxiv">
        <title>The Genome of the Zebra Mussel, Dreissena polymorpha: A Resource for Invasive Species Research.</title>
        <authorList>
            <person name="McCartney M.A."/>
            <person name="Auch B."/>
            <person name="Kono T."/>
            <person name="Mallez S."/>
            <person name="Zhang Y."/>
            <person name="Obille A."/>
            <person name="Becker A."/>
            <person name="Abrahante J.E."/>
            <person name="Garbe J."/>
            <person name="Badalamenti J.P."/>
            <person name="Herman A."/>
            <person name="Mangelson H."/>
            <person name="Liachko I."/>
            <person name="Sullivan S."/>
            <person name="Sone E.D."/>
            <person name="Koren S."/>
            <person name="Silverstein K.A.T."/>
            <person name="Beckman K.B."/>
            <person name="Gohl D.M."/>
        </authorList>
    </citation>
    <scope>NUCLEOTIDE SEQUENCE</scope>
    <source>
        <strain evidence="2">Duluth1</strain>
        <tissue evidence="2">Whole animal</tissue>
    </source>
</reference>
<dbReference type="AlphaFoldDB" id="A0A9D4ETW8"/>
<comment type="caution">
    <text evidence="2">The sequence shown here is derived from an EMBL/GenBank/DDBJ whole genome shotgun (WGS) entry which is preliminary data.</text>
</comment>
<name>A0A9D4ETW8_DREPO</name>
<protein>
    <submittedName>
        <fullName evidence="2">Uncharacterized protein</fullName>
    </submittedName>
</protein>
<gene>
    <name evidence="2" type="ORF">DPMN_163425</name>
</gene>
<keyword evidence="3" id="KW-1185">Reference proteome</keyword>
<accession>A0A9D4ETW8</accession>
<feature type="region of interest" description="Disordered" evidence="1">
    <location>
        <begin position="79"/>
        <end position="106"/>
    </location>
</feature>
<evidence type="ECO:0000256" key="1">
    <source>
        <dbReference type="SAM" id="MobiDB-lite"/>
    </source>
</evidence>
<proteinExistence type="predicted"/>